<reference evidence="2 3" key="1">
    <citation type="submission" date="2015-10" db="EMBL/GenBank/DDBJ databases">
        <title>Transcriptomic analysis of a linuron degrading triple-species bacterial consortium.</title>
        <authorList>
            <person name="Albers P."/>
        </authorList>
    </citation>
    <scope>NUCLEOTIDE SEQUENCE [LARGE SCALE GENOMIC DNA]</scope>
    <source>
        <strain evidence="2 3">WDL6</strain>
    </source>
</reference>
<evidence type="ECO:0000313" key="2">
    <source>
        <dbReference type="EMBL" id="KWT69054.1"/>
    </source>
</evidence>
<protein>
    <submittedName>
        <fullName evidence="2">Uncharacterized protein</fullName>
    </submittedName>
</protein>
<organism evidence="2 3">
    <name type="scientific">Hyphomicrobium sulfonivorans</name>
    <dbReference type="NCBI Taxonomy" id="121290"/>
    <lineage>
        <taxon>Bacteria</taxon>
        <taxon>Pseudomonadati</taxon>
        <taxon>Pseudomonadota</taxon>
        <taxon>Alphaproteobacteria</taxon>
        <taxon>Hyphomicrobiales</taxon>
        <taxon>Hyphomicrobiaceae</taxon>
        <taxon>Hyphomicrobium</taxon>
    </lineage>
</organism>
<sequence>MRTQGSIEHSIIMRLRLSQLKCRAGRIGALRPAACRDDQNASSSPASNAFSSASASQYRRP</sequence>
<keyword evidence="3" id="KW-1185">Reference proteome</keyword>
<feature type="compositionally biased region" description="Low complexity" evidence="1">
    <location>
        <begin position="41"/>
        <end position="61"/>
    </location>
</feature>
<dbReference type="AlphaFoldDB" id="A0A109BI38"/>
<comment type="caution">
    <text evidence="2">The sequence shown here is derived from an EMBL/GenBank/DDBJ whole genome shotgun (WGS) entry which is preliminary data.</text>
</comment>
<dbReference type="Proteomes" id="UP000059074">
    <property type="component" value="Unassembled WGS sequence"/>
</dbReference>
<accession>A0A109BI38</accession>
<evidence type="ECO:0000256" key="1">
    <source>
        <dbReference type="SAM" id="MobiDB-lite"/>
    </source>
</evidence>
<name>A0A109BI38_HYPSL</name>
<proteinExistence type="predicted"/>
<dbReference type="STRING" id="121290.APY04_1660"/>
<dbReference type="EMBL" id="LMTR01000049">
    <property type="protein sequence ID" value="KWT69054.1"/>
    <property type="molecule type" value="Genomic_DNA"/>
</dbReference>
<feature type="region of interest" description="Disordered" evidence="1">
    <location>
        <begin position="35"/>
        <end position="61"/>
    </location>
</feature>
<gene>
    <name evidence="2" type="ORF">APY04_1660</name>
</gene>
<evidence type="ECO:0000313" key="3">
    <source>
        <dbReference type="Proteomes" id="UP000059074"/>
    </source>
</evidence>
<dbReference type="PATRIC" id="fig|121290.4.peg.196"/>